<comment type="caution">
    <text evidence="20">The sequence shown here is derived from an EMBL/GenBank/DDBJ whole genome shotgun (WGS) entry which is preliminary data.</text>
</comment>
<evidence type="ECO:0000256" key="12">
    <source>
        <dbReference type="ARBA" id="ARBA00023054"/>
    </source>
</evidence>
<dbReference type="eggNOG" id="ENOG502SCC0">
    <property type="taxonomic scope" value="Eukaryota"/>
</dbReference>
<dbReference type="GO" id="GO:0000278">
    <property type="term" value="P:mitotic cell cycle"/>
    <property type="evidence" value="ECO:0007669"/>
    <property type="project" value="InterPro"/>
</dbReference>
<keyword evidence="14" id="KW-0539">Nucleus</keyword>
<evidence type="ECO:0000256" key="5">
    <source>
        <dbReference type="ARBA" id="ARBA00022454"/>
    </source>
</evidence>
<keyword evidence="7" id="KW-0132">Cell division</keyword>
<evidence type="ECO:0000256" key="3">
    <source>
        <dbReference type="ARBA" id="ARBA00004629"/>
    </source>
</evidence>
<keyword evidence="11" id="KW-0995">Kinetochore</keyword>
<dbReference type="GO" id="GO:0005874">
    <property type="term" value="C:microtubule"/>
    <property type="evidence" value="ECO:0007669"/>
    <property type="project" value="UniProtKB-KW"/>
</dbReference>
<sequence>MNNGKSLDMEDLDESLWDSPSKPEGTSKQAHATKPTYQEQRERDESLRQELQSVRQVNEAIQGVTHSLLKAKDNMKAVNNTVSAASALLNTWTRILSQTEHNQRLILDPSWQGASQDIANIEEEALQKQRATERREAEEEERKMAAARRAEQEEKRKTEAVVQPTKTGIWRGTSRAPSAGRGSGAQTPSSSYVQVGGPNSSGTRRGTSSTRRTTSGVGRGTAGRGTRGRG</sequence>
<dbReference type="Pfam" id="PF08651">
    <property type="entry name" value="DASH_Duo1"/>
    <property type="match status" value="1"/>
</dbReference>
<gene>
    <name evidence="20" type="ORF">A1O7_07294</name>
</gene>
<dbReference type="Proteomes" id="UP000019473">
    <property type="component" value="Unassembled WGS sequence"/>
</dbReference>
<keyword evidence="6" id="KW-0963">Cytoplasm</keyword>
<protein>
    <recommendedName>
        <fullName evidence="17">DASH complex subunit DUO1</fullName>
    </recommendedName>
    <alternativeName>
        <fullName evidence="18">Outer kinetochore protein DUO1</fullName>
    </alternativeName>
</protein>
<evidence type="ECO:0000256" key="18">
    <source>
        <dbReference type="ARBA" id="ARBA00044358"/>
    </source>
</evidence>
<dbReference type="VEuPathDB" id="FungiDB:A1O7_07294"/>
<evidence type="ECO:0000256" key="15">
    <source>
        <dbReference type="ARBA" id="ARBA00023306"/>
    </source>
</evidence>
<feature type="region of interest" description="Disordered" evidence="19">
    <location>
        <begin position="127"/>
        <end position="230"/>
    </location>
</feature>
<dbReference type="EMBL" id="AMGW01000005">
    <property type="protein sequence ID" value="EXJ56950.1"/>
    <property type="molecule type" value="Genomic_DNA"/>
</dbReference>
<feature type="compositionally biased region" description="Basic and acidic residues" evidence="19">
    <location>
        <begin position="39"/>
        <end position="48"/>
    </location>
</feature>
<feature type="compositionally biased region" description="Low complexity" evidence="19">
    <location>
        <begin position="200"/>
        <end position="216"/>
    </location>
</feature>
<proteinExistence type="inferred from homology"/>
<feature type="compositionally biased region" description="Basic and acidic residues" evidence="19">
    <location>
        <begin position="127"/>
        <end position="159"/>
    </location>
</feature>
<feature type="region of interest" description="Disordered" evidence="19">
    <location>
        <begin position="1"/>
        <end position="50"/>
    </location>
</feature>
<evidence type="ECO:0000256" key="8">
    <source>
        <dbReference type="ARBA" id="ARBA00022701"/>
    </source>
</evidence>
<reference evidence="20 21" key="1">
    <citation type="submission" date="2013-03" db="EMBL/GenBank/DDBJ databases">
        <title>The Genome Sequence of Cladophialophora yegresii CBS 114405.</title>
        <authorList>
            <consortium name="The Broad Institute Genomics Platform"/>
            <person name="Cuomo C."/>
            <person name="de Hoog S."/>
            <person name="Gorbushina A."/>
            <person name="Walker B."/>
            <person name="Young S.K."/>
            <person name="Zeng Q."/>
            <person name="Gargeya S."/>
            <person name="Fitzgerald M."/>
            <person name="Haas B."/>
            <person name="Abouelleil A."/>
            <person name="Allen A.W."/>
            <person name="Alvarado L."/>
            <person name="Arachchi H.M."/>
            <person name="Berlin A.M."/>
            <person name="Chapman S.B."/>
            <person name="Gainer-Dewar J."/>
            <person name="Goldberg J."/>
            <person name="Griggs A."/>
            <person name="Gujja S."/>
            <person name="Hansen M."/>
            <person name="Howarth C."/>
            <person name="Imamovic A."/>
            <person name="Ireland A."/>
            <person name="Larimer J."/>
            <person name="McCowan C."/>
            <person name="Murphy C."/>
            <person name="Pearson M."/>
            <person name="Poon T.W."/>
            <person name="Priest M."/>
            <person name="Roberts A."/>
            <person name="Saif S."/>
            <person name="Shea T."/>
            <person name="Sisk P."/>
            <person name="Sykes S."/>
            <person name="Wortman J."/>
            <person name="Nusbaum C."/>
            <person name="Birren B."/>
        </authorList>
    </citation>
    <scope>NUCLEOTIDE SEQUENCE [LARGE SCALE GENOMIC DNA]</scope>
    <source>
        <strain evidence="20 21">CBS 114405</strain>
    </source>
</reference>
<evidence type="ECO:0000256" key="9">
    <source>
        <dbReference type="ARBA" id="ARBA00022776"/>
    </source>
</evidence>
<dbReference type="AlphaFoldDB" id="W9VW89"/>
<organism evidence="20 21">
    <name type="scientific">Cladophialophora yegresii CBS 114405</name>
    <dbReference type="NCBI Taxonomy" id="1182544"/>
    <lineage>
        <taxon>Eukaryota</taxon>
        <taxon>Fungi</taxon>
        <taxon>Dikarya</taxon>
        <taxon>Ascomycota</taxon>
        <taxon>Pezizomycotina</taxon>
        <taxon>Eurotiomycetes</taxon>
        <taxon>Chaetothyriomycetidae</taxon>
        <taxon>Chaetothyriales</taxon>
        <taxon>Herpotrichiellaceae</taxon>
        <taxon>Cladophialophora</taxon>
    </lineage>
</organism>
<keyword evidence="5" id="KW-0158">Chromosome</keyword>
<keyword evidence="9" id="KW-0498">Mitosis</keyword>
<evidence type="ECO:0000256" key="4">
    <source>
        <dbReference type="ARBA" id="ARBA00005366"/>
    </source>
</evidence>
<evidence type="ECO:0000256" key="11">
    <source>
        <dbReference type="ARBA" id="ARBA00022838"/>
    </source>
</evidence>
<dbReference type="GO" id="GO:0007059">
    <property type="term" value="P:chromosome segregation"/>
    <property type="evidence" value="ECO:0007669"/>
    <property type="project" value="UniProtKB-KW"/>
</dbReference>
<keyword evidence="13" id="KW-0206">Cytoskeleton</keyword>
<evidence type="ECO:0000256" key="19">
    <source>
        <dbReference type="SAM" id="MobiDB-lite"/>
    </source>
</evidence>
<evidence type="ECO:0000313" key="20">
    <source>
        <dbReference type="EMBL" id="EXJ56950.1"/>
    </source>
</evidence>
<evidence type="ECO:0000256" key="7">
    <source>
        <dbReference type="ARBA" id="ARBA00022618"/>
    </source>
</evidence>
<dbReference type="OrthoDB" id="5599235at2759"/>
<dbReference type="GO" id="GO:0051301">
    <property type="term" value="P:cell division"/>
    <property type="evidence" value="ECO:0007669"/>
    <property type="project" value="UniProtKB-KW"/>
</dbReference>
<evidence type="ECO:0000256" key="13">
    <source>
        <dbReference type="ARBA" id="ARBA00023212"/>
    </source>
</evidence>
<evidence type="ECO:0000256" key="1">
    <source>
        <dbReference type="ARBA" id="ARBA00004123"/>
    </source>
</evidence>
<dbReference type="InterPro" id="IPR013960">
    <property type="entry name" value="DASH_Duo1"/>
</dbReference>
<keyword evidence="21" id="KW-1185">Reference proteome</keyword>
<keyword evidence="8" id="KW-0493">Microtubule</keyword>
<evidence type="ECO:0000256" key="17">
    <source>
        <dbReference type="ARBA" id="ARBA00044152"/>
    </source>
</evidence>
<keyword evidence="15" id="KW-0131">Cell cycle</keyword>
<keyword evidence="16" id="KW-0137">Centromere</keyword>
<dbReference type="RefSeq" id="XP_007759484.1">
    <property type="nucleotide sequence ID" value="XM_007761294.1"/>
</dbReference>
<feature type="compositionally biased region" description="Gly residues" evidence="19">
    <location>
        <begin position="217"/>
        <end position="230"/>
    </location>
</feature>
<comment type="similarity">
    <text evidence="4">Belongs to the DASH complex DUO1 family.</text>
</comment>
<evidence type="ECO:0000256" key="2">
    <source>
        <dbReference type="ARBA" id="ARBA00004186"/>
    </source>
</evidence>
<evidence type="ECO:0000256" key="10">
    <source>
        <dbReference type="ARBA" id="ARBA00022829"/>
    </source>
</evidence>
<dbReference type="STRING" id="1182544.W9VW89"/>
<accession>W9VW89</accession>
<dbReference type="PANTHER" id="PTHR28216:SF1">
    <property type="entry name" value="DASH COMPLEX SUBUNIT DUO1"/>
    <property type="match status" value="1"/>
</dbReference>
<name>W9VW89_9EURO</name>
<dbReference type="GeneID" id="19181869"/>
<dbReference type="PANTHER" id="PTHR28216">
    <property type="entry name" value="DASH COMPLEX SUBUNIT DUO1"/>
    <property type="match status" value="1"/>
</dbReference>
<feature type="compositionally biased region" description="Polar residues" evidence="19">
    <location>
        <begin position="24"/>
        <end position="38"/>
    </location>
</feature>
<keyword evidence="12" id="KW-0175">Coiled coil</keyword>
<evidence type="ECO:0000256" key="6">
    <source>
        <dbReference type="ARBA" id="ARBA00022490"/>
    </source>
</evidence>
<evidence type="ECO:0000313" key="21">
    <source>
        <dbReference type="Proteomes" id="UP000019473"/>
    </source>
</evidence>
<keyword evidence="10" id="KW-0159">Chromosome partition</keyword>
<feature type="compositionally biased region" description="Polar residues" evidence="19">
    <location>
        <begin position="184"/>
        <end position="193"/>
    </location>
</feature>
<evidence type="ECO:0000256" key="16">
    <source>
        <dbReference type="ARBA" id="ARBA00023328"/>
    </source>
</evidence>
<dbReference type="HOGENOM" id="CLU_074400_1_0_1"/>
<evidence type="ECO:0000256" key="14">
    <source>
        <dbReference type="ARBA" id="ARBA00023242"/>
    </source>
</evidence>
<dbReference type="GO" id="GO:0072686">
    <property type="term" value="C:mitotic spindle"/>
    <property type="evidence" value="ECO:0007669"/>
    <property type="project" value="InterPro"/>
</dbReference>
<comment type="subcellular location">
    <subcellularLocation>
        <location evidence="3">Chromosome</location>
        <location evidence="3">Centromere</location>
        <location evidence="3">Kinetochore</location>
    </subcellularLocation>
    <subcellularLocation>
        <location evidence="2">Cytoplasm</location>
        <location evidence="2">Cytoskeleton</location>
        <location evidence="2">Spindle</location>
    </subcellularLocation>
    <subcellularLocation>
        <location evidence="1">Nucleus</location>
    </subcellularLocation>
</comment>
<dbReference type="GO" id="GO:0042729">
    <property type="term" value="C:DASH complex"/>
    <property type="evidence" value="ECO:0007669"/>
    <property type="project" value="InterPro"/>
</dbReference>